<dbReference type="Proteomes" id="UP001215503">
    <property type="component" value="Unassembled WGS sequence"/>
</dbReference>
<evidence type="ECO:0000313" key="8">
    <source>
        <dbReference type="EMBL" id="MDF2095276.1"/>
    </source>
</evidence>
<dbReference type="PANTHER" id="PTHR19372:SF7">
    <property type="entry name" value="SULFITE OXIDASE, MITOCHONDRIAL"/>
    <property type="match status" value="1"/>
</dbReference>
<dbReference type="InterPro" id="IPR005066">
    <property type="entry name" value="MoCF_OxRdtse_dimer"/>
</dbReference>
<accession>A0ABT5YKC1</accession>
<feature type="compositionally biased region" description="Polar residues" evidence="5">
    <location>
        <begin position="365"/>
        <end position="382"/>
    </location>
</feature>
<feature type="domain" description="Moybdenum cofactor oxidoreductase dimerisation" evidence="7">
    <location>
        <begin position="280"/>
        <end position="386"/>
    </location>
</feature>
<dbReference type="InterPro" id="IPR036374">
    <property type="entry name" value="OxRdtase_Mopterin-bd_sf"/>
</dbReference>
<dbReference type="CDD" id="cd02110">
    <property type="entry name" value="SO_family_Moco_dimer"/>
    <property type="match status" value="1"/>
</dbReference>
<feature type="domain" description="Oxidoreductase molybdopterin-binding" evidence="6">
    <location>
        <begin position="93"/>
        <end position="257"/>
    </location>
</feature>
<evidence type="ECO:0000259" key="6">
    <source>
        <dbReference type="Pfam" id="PF00174"/>
    </source>
</evidence>
<evidence type="ECO:0000256" key="3">
    <source>
        <dbReference type="ARBA" id="ARBA00022723"/>
    </source>
</evidence>
<dbReference type="RefSeq" id="WP_275820536.1">
    <property type="nucleotide sequence ID" value="NZ_JARHUD010000002.1"/>
</dbReference>
<keyword evidence="4" id="KW-0560">Oxidoreductase</keyword>
<dbReference type="InterPro" id="IPR006311">
    <property type="entry name" value="TAT_signal"/>
</dbReference>
<dbReference type="PROSITE" id="PS51318">
    <property type="entry name" value="TAT"/>
    <property type="match status" value="1"/>
</dbReference>
<comment type="cofactor">
    <cofactor evidence="1">
        <name>Mo-molybdopterin</name>
        <dbReference type="ChEBI" id="CHEBI:71302"/>
    </cofactor>
</comment>
<keyword evidence="9" id="KW-1185">Reference proteome</keyword>
<name>A0ABT5YKC1_9PROT</name>
<dbReference type="PRINTS" id="PR00407">
    <property type="entry name" value="EUMOPTERIN"/>
</dbReference>
<sequence>MPEVINLQRRYLLAGTAATAVAAGTFVPGANLRASEGSDLPEYVNWKEPETLIIHSDNTLETKRSAFGTASITPEDRLYIRNNISPPPSSIVEDRDSWEVSIEGVAEPRTLTLAELKTMGIETVTMVLQCSGNGRAYFDHDPSGTQWQLGAAGNVMWTGVPLRSIVEALGGVAEGAEYVTGTGGEELPEGIDPLSILVERSVPLEAMEDILLAWDINGEPISLAHGGPLRMVVPGYTGVNNVKYIKKIAFTEEESPARIQQTRYRLMPVGEEGGPQWPSVWKMDVKSWITGPLDNRGAGPVLVTGVAFGGTTPVDSVEVSVDGGETWHQADFVGPDLGRFAWRPFVLAVDLEPGNYMLVSRATDSEGNSQPENFEPNQSGYSHNGWRAPGVEIAVS</sequence>
<dbReference type="Gene3D" id="3.90.420.10">
    <property type="entry name" value="Oxidoreductase, molybdopterin-binding domain"/>
    <property type="match status" value="1"/>
</dbReference>
<evidence type="ECO:0000256" key="5">
    <source>
        <dbReference type="SAM" id="MobiDB-lite"/>
    </source>
</evidence>
<evidence type="ECO:0000256" key="2">
    <source>
        <dbReference type="ARBA" id="ARBA00022505"/>
    </source>
</evidence>
<gene>
    <name evidence="8" type="ORF">P2G67_04730</name>
</gene>
<feature type="region of interest" description="Disordered" evidence="5">
    <location>
        <begin position="362"/>
        <end position="389"/>
    </location>
</feature>
<evidence type="ECO:0000256" key="1">
    <source>
        <dbReference type="ARBA" id="ARBA00001924"/>
    </source>
</evidence>
<dbReference type="InterPro" id="IPR000572">
    <property type="entry name" value="OxRdtase_Mopterin-bd_dom"/>
</dbReference>
<evidence type="ECO:0000259" key="7">
    <source>
        <dbReference type="Pfam" id="PF03404"/>
    </source>
</evidence>
<dbReference type="EMBL" id="JARHUD010000002">
    <property type="protein sequence ID" value="MDF2095276.1"/>
    <property type="molecule type" value="Genomic_DNA"/>
</dbReference>
<keyword evidence="2" id="KW-0500">Molybdenum</keyword>
<dbReference type="InterPro" id="IPR008335">
    <property type="entry name" value="Mopterin_OxRdtase_euk"/>
</dbReference>
<dbReference type="SUPFAM" id="SSF56524">
    <property type="entry name" value="Oxidoreductase molybdopterin-binding domain"/>
    <property type="match status" value="1"/>
</dbReference>
<evidence type="ECO:0000256" key="4">
    <source>
        <dbReference type="ARBA" id="ARBA00023002"/>
    </source>
</evidence>
<protein>
    <submittedName>
        <fullName evidence="8">Sulfite oxidase</fullName>
    </submittedName>
</protein>
<reference evidence="8 9" key="1">
    <citation type="submission" date="2023-03" db="EMBL/GenBank/DDBJ databases">
        <title>Fodinicurvata sp. CAU 1616 isolated from sea sendiment.</title>
        <authorList>
            <person name="Kim W."/>
        </authorList>
    </citation>
    <scope>NUCLEOTIDE SEQUENCE [LARGE SCALE GENOMIC DNA]</scope>
    <source>
        <strain evidence="8 9">CAU 1616</strain>
    </source>
</reference>
<keyword evidence="3" id="KW-0479">Metal-binding</keyword>
<dbReference type="SUPFAM" id="SSF81296">
    <property type="entry name" value="E set domains"/>
    <property type="match status" value="1"/>
</dbReference>
<dbReference type="PANTHER" id="PTHR19372">
    <property type="entry name" value="SULFITE REDUCTASE"/>
    <property type="match status" value="1"/>
</dbReference>
<organism evidence="8 9">
    <name type="scientific">Aquibaculum arenosum</name>
    <dbReference type="NCBI Taxonomy" id="3032591"/>
    <lineage>
        <taxon>Bacteria</taxon>
        <taxon>Pseudomonadati</taxon>
        <taxon>Pseudomonadota</taxon>
        <taxon>Alphaproteobacteria</taxon>
        <taxon>Rhodospirillales</taxon>
        <taxon>Rhodovibrionaceae</taxon>
        <taxon>Aquibaculum</taxon>
    </lineage>
</organism>
<evidence type="ECO:0000313" key="9">
    <source>
        <dbReference type="Proteomes" id="UP001215503"/>
    </source>
</evidence>
<dbReference type="Gene3D" id="2.60.40.650">
    <property type="match status" value="1"/>
</dbReference>
<comment type="caution">
    <text evidence="8">The sequence shown here is derived from an EMBL/GenBank/DDBJ whole genome shotgun (WGS) entry which is preliminary data.</text>
</comment>
<proteinExistence type="predicted"/>
<dbReference type="Pfam" id="PF03404">
    <property type="entry name" value="Mo-co_dimer"/>
    <property type="match status" value="1"/>
</dbReference>
<dbReference type="Pfam" id="PF00174">
    <property type="entry name" value="Oxidored_molyb"/>
    <property type="match status" value="1"/>
</dbReference>
<dbReference type="InterPro" id="IPR014756">
    <property type="entry name" value="Ig_E-set"/>
</dbReference>